<accession>A0ACB0ZAB9</accession>
<evidence type="ECO:0000313" key="2">
    <source>
        <dbReference type="Proteomes" id="UP001497535"/>
    </source>
</evidence>
<keyword evidence="2" id="KW-1185">Reference proteome</keyword>
<reference evidence="1" key="1">
    <citation type="submission" date="2023-11" db="EMBL/GenBank/DDBJ databases">
        <authorList>
            <person name="Poullet M."/>
        </authorList>
    </citation>
    <scope>NUCLEOTIDE SEQUENCE</scope>
    <source>
        <strain evidence="1">E1834</strain>
    </source>
</reference>
<proteinExistence type="predicted"/>
<sequence length="57" mass="6451">MFVVWGLPGDFLSSRSVTPLRNFLYQRLIVENEAHFVPFKSAISLAACLVVNPRSKQ</sequence>
<comment type="caution">
    <text evidence="1">The sequence shown here is derived from an EMBL/GenBank/DDBJ whole genome shotgun (WGS) entry which is preliminary data.</text>
</comment>
<dbReference type="EMBL" id="CAVMJV010000027">
    <property type="protein sequence ID" value="CAK5075205.1"/>
    <property type="molecule type" value="Genomic_DNA"/>
</dbReference>
<evidence type="ECO:0000313" key="1">
    <source>
        <dbReference type="EMBL" id="CAK5075205.1"/>
    </source>
</evidence>
<gene>
    <name evidence="1" type="ORF">MENTE1834_LOCUS21985</name>
</gene>
<dbReference type="Proteomes" id="UP001497535">
    <property type="component" value="Unassembled WGS sequence"/>
</dbReference>
<organism evidence="1 2">
    <name type="scientific">Meloidogyne enterolobii</name>
    <name type="common">Root-knot nematode worm</name>
    <name type="synonym">Meloidogyne mayaguensis</name>
    <dbReference type="NCBI Taxonomy" id="390850"/>
    <lineage>
        <taxon>Eukaryota</taxon>
        <taxon>Metazoa</taxon>
        <taxon>Ecdysozoa</taxon>
        <taxon>Nematoda</taxon>
        <taxon>Chromadorea</taxon>
        <taxon>Rhabditida</taxon>
        <taxon>Tylenchina</taxon>
        <taxon>Tylenchomorpha</taxon>
        <taxon>Tylenchoidea</taxon>
        <taxon>Meloidogynidae</taxon>
        <taxon>Meloidogyninae</taxon>
        <taxon>Meloidogyne</taxon>
    </lineage>
</organism>
<protein>
    <submittedName>
        <fullName evidence="1">Uncharacterized protein</fullName>
    </submittedName>
</protein>
<name>A0ACB0ZAB9_MELEN</name>